<organism evidence="1 2">
    <name type="scientific">Brachyspira catarrhinii</name>
    <dbReference type="NCBI Taxonomy" id="2528966"/>
    <lineage>
        <taxon>Bacteria</taxon>
        <taxon>Pseudomonadati</taxon>
        <taxon>Spirochaetota</taxon>
        <taxon>Spirochaetia</taxon>
        <taxon>Brachyspirales</taxon>
        <taxon>Brachyspiraceae</taxon>
        <taxon>Brachyspira</taxon>
    </lineage>
</organism>
<name>A0ABY2TQC7_9SPIR</name>
<sequence>MTKIKILWLISLAIMVVMVSVACKQKPTNVNDFMLVEEPSTPEFPSENTNKKLPIDANQGLIQFKGLSFKSGGYILNGDLSKIIYFYADVKVDSESKPYISAITKDADGNIIEEEGKFYNNLNETGAIYNLEGVRYQSHNKNTAVATFVEDGYLRIKFSNYGTEFTYSLIGKSEEIIEPDGNKGIEQFEGKVYKSYGHVYKLNPNHVFSFSAEVKDGKIVVNRYNAKGEINQNSDYPHAYPITAGKGYGPYTFKGNDKSLGNGNTLEINGQILYITGGKATFDANSLTIVFQSGGAYETVKFSAQ</sequence>
<dbReference type="EMBL" id="SJDU01000196">
    <property type="protein sequence ID" value="TKZ34512.1"/>
    <property type="molecule type" value="Genomic_DNA"/>
</dbReference>
<gene>
    <name evidence="1" type="ORF">EZH24_07830</name>
</gene>
<evidence type="ECO:0000313" key="1">
    <source>
        <dbReference type="EMBL" id="TKZ34512.1"/>
    </source>
</evidence>
<dbReference type="RefSeq" id="WP_137998558.1">
    <property type="nucleotide sequence ID" value="NZ_SJDU01000196.1"/>
</dbReference>
<evidence type="ECO:0000313" key="2">
    <source>
        <dbReference type="Proteomes" id="UP000310168"/>
    </source>
</evidence>
<reference evidence="1 2" key="1">
    <citation type="journal article" date="2019" name="Anaerobe">
        <title>Brachyspira catarrhinii sp. nov., an anaerobic intestinal spirochaete isolated from vervet monkeys may have been misidentified as Brachyspira aalborgi in previous studies.</title>
        <authorList>
            <person name="Phillips N.D."/>
            <person name="La T."/>
            <person name="Hampson D.J."/>
        </authorList>
    </citation>
    <scope>NUCLEOTIDE SEQUENCE [LARGE SCALE GENOMIC DNA]</scope>
    <source>
        <strain evidence="1 2">Z12</strain>
    </source>
</reference>
<protein>
    <recommendedName>
        <fullName evidence="3">Lipoprotein</fullName>
    </recommendedName>
</protein>
<evidence type="ECO:0008006" key="3">
    <source>
        <dbReference type="Google" id="ProtNLM"/>
    </source>
</evidence>
<comment type="caution">
    <text evidence="1">The sequence shown here is derived from an EMBL/GenBank/DDBJ whole genome shotgun (WGS) entry which is preliminary data.</text>
</comment>
<proteinExistence type="predicted"/>
<dbReference type="Proteomes" id="UP000310168">
    <property type="component" value="Unassembled WGS sequence"/>
</dbReference>
<dbReference type="PROSITE" id="PS51257">
    <property type="entry name" value="PROKAR_LIPOPROTEIN"/>
    <property type="match status" value="1"/>
</dbReference>
<keyword evidence="2" id="KW-1185">Reference proteome</keyword>
<accession>A0ABY2TQC7</accession>